<evidence type="ECO:0000256" key="1">
    <source>
        <dbReference type="SAM" id="MobiDB-lite"/>
    </source>
</evidence>
<accession>A0A2G8LFD4</accession>
<sequence>MGGGLQGEHGRSGRELNFSELRALRQGLYDELEEKRKAMNSQTAKQEGIMQRWIWGWGSSWSTQPNAPQGQASPPLSSSPPPIDEDELRDIIGDQRLTATCSREITFLLFSTLTSRAVL</sequence>
<dbReference type="AlphaFoldDB" id="A0A2G8LFD4"/>
<comment type="caution">
    <text evidence="2">The sequence shown here is derived from an EMBL/GenBank/DDBJ whole genome shotgun (WGS) entry which is preliminary data.</text>
</comment>
<gene>
    <name evidence="2" type="ORF">BSL78_04182</name>
</gene>
<feature type="region of interest" description="Disordered" evidence="1">
    <location>
        <begin position="60"/>
        <end position="86"/>
    </location>
</feature>
<name>A0A2G8LFD4_STIJA</name>
<evidence type="ECO:0000313" key="3">
    <source>
        <dbReference type="Proteomes" id="UP000230750"/>
    </source>
</evidence>
<dbReference type="EMBL" id="MRZV01000099">
    <property type="protein sequence ID" value="PIK58870.1"/>
    <property type="molecule type" value="Genomic_DNA"/>
</dbReference>
<organism evidence="2 3">
    <name type="scientific">Stichopus japonicus</name>
    <name type="common">Sea cucumber</name>
    <dbReference type="NCBI Taxonomy" id="307972"/>
    <lineage>
        <taxon>Eukaryota</taxon>
        <taxon>Metazoa</taxon>
        <taxon>Echinodermata</taxon>
        <taxon>Eleutherozoa</taxon>
        <taxon>Echinozoa</taxon>
        <taxon>Holothuroidea</taxon>
        <taxon>Aspidochirotacea</taxon>
        <taxon>Aspidochirotida</taxon>
        <taxon>Stichopodidae</taxon>
        <taxon>Apostichopus</taxon>
    </lineage>
</organism>
<evidence type="ECO:0000313" key="2">
    <source>
        <dbReference type="EMBL" id="PIK58870.1"/>
    </source>
</evidence>
<keyword evidence="3" id="KW-1185">Reference proteome</keyword>
<proteinExistence type="predicted"/>
<reference evidence="2 3" key="1">
    <citation type="journal article" date="2017" name="PLoS Biol.">
        <title>The sea cucumber genome provides insights into morphological evolution and visceral regeneration.</title>
        <authorList>
            <person name="Zhang X."/>
            <person name="Sun L."/>
            <person name="Yuan J."/>
            <person name="Sun Y."/>
            <person name="Gao Y."/>
            <person name="Zhang L."/>
            <person name="Li S."/>
            <person name="Dai H."/>
            <person name="Hamel J.F."/>
            <person name="Liu C."/>
            <person name="Yu Y."/>
            <person name="Liu S."/>
            <person name="Lin W."/>
            <person name="Guo K."/>
            <person name="Jin S."/>
            <person name="Xu P."/>
            <person name="Storey K.B."/>
            <person name="Huan P."/>
            <person name="Zhang T."/>
            <person name="Zhou Y."/>
            <person name="Zhang J."/>
            <person name="Lin C."/>
            <person name="Li X."/>
            <person name="Xing L."/>
            <person name="Huo D."/>
            <person name="Sun M."/>
            <person name="Wang L."/>
            <person name="Mercier A."/>
            <person name="Li F."/>
            <person name="Yang H."/>
            <person name="Xiang J."/>
        </authorList>
    </citation>
    <scope>NUCLEOTIDE SEQUENCE [LARGE SCALE GENOMIC DNA]</scope>
    <source>
        <strain evidence="2">Shaxun</strain>
        <tissue evidence="2">Muscle</tissue>
    </source>
</reference>
<feature type="compositionally biased region" description="Polar residues" evidence="1">
    <location>
        <begin position="60"/>
        <end position="72"/>
    </location>
</feature>
<dbReference type="Proteomes" id="UP000230750">
    <property type="component" value="Unassembled WGS sequence"/>
</dbReference>
<protein>
    <submittedName>
        <fullName evidence="2">Uncharacterized protein</fullName>
    </submittedName>
</protein>